<protein>
    <submittedName>
        <fullName evidence="1">Uncharacterized protein</fullName>
    </submittedName>
</protein>
<proteinExistence type="predicted"/>
<reference evidence="1" key="1">
    <citation type="submission" date="2018-05" db="EMBL/GenBank/DDBJ databases">
        <authorList>
            <person name="Lanie J.A."/>
            <person name="Ng W.-L."/>
            <person name="Kazmierczak K.M."/>
            <person name="Andrzejewski T.M."/>
            <person name="Davidsen T.M."/>
            <person name="Wayne K.J."/>
            <person name="Tettelin H."/>
            <person name="Glass J.I."/>
            <person name="Rusch D."/>
            <person name="Podicherti R."/>
            <person name="Tsui H.-C.T."/>
            <person name="Winkler M.E."/>
        </authorList>
    </citation>
    <scope>NUCLEOTIDE SEQUENCE</scope>
</reference>
<gene>
    <name evidence="1" type="ORF">METZ01_LOCUS448955</name>
</gene>
<accession>A0A382ZKV6</accession>
<dbReference type="EMBL" id="UINC01184748">
    <property type="protein sequence ID" value="SVD96101.1"/>
    <property type="molecule type" value="Genomic_DNA"/>
</dbReference>
<evidence type="ECO:0000313" key="1">
    <source>
        <dbReference type="EMBL" id="SVD96101.1"/>
    </source>
</evidence>
<sequence length="40" mass="4032">MDELAFQSANGGLGAAAEFFDLHAHALGEGDEEVAEGGVV</sequence>
<name>A0A382ZKV6_9ZZZZ</name>
<feature type="non-terminal residue" evidence="1">
    <location>
        <position position="40"/>
    </location>
</feature>
<organism evidence="1">
    <name type="scientific">marine metagenome</name>
    <dbReference type="NCBI Taxonomy" id="408172"/>
    <lineage>
        <taxon>unclassified sequences</taxon>
        <taxon>metagenomes</taxon>
        <taxon>ecological metagenomes</taxon>
    </lineage>
</organism>
<dbReference type="AlphaFoldDB" id="A0A382ZKV6"/>